<feature type="region of interest" description="Disordered" evidence="1">
    <location>
        <begin position="199"/>
        <end position="226"/>
    </location>
</feature>
<dbReference type="EMBL" id="CAUEEQ010000002">
    <property type="protein sequence ID" value="CAJ0915317.1"/>
    <property type="molecule type" value="Genomic_DNA"/>
</dbReference>
<feature type="compositionally biased region" description="Basic and acidic residues" evidence="1">
    <location>
        <begin position="26"/>
        <end position="49"/>
    </location>
</feature>
<gene>
    <name evidence="2" type="ORF">RIMI_LOCUS38118</name>
</gene>
<sequence length="226" mass="24595">MVTCCILEEQGLTGHVVPGVNSAAESDERREKSDEKREEDPGTDREAARDHGAGCRFTLYCKLMGNCCGSATSGGIGGVGASAVGLGGVGATVAWSLRSRGHGEWGNWRSMGHGDRVPVEWGSRGYGGLVPVEWRSMGHGRVLSSGGKRRIAVKYEAEDTDKKLRWEPKSWREELENIRLMRSARDAPVDQMGAEKCFDQNAEPQVSPDGQQRWSRAHGGALHPYT</sequence>
<evidence type="ECO:0000313" key="2">
    <source>
        <dbReference type="EMBL" id="CAJ0915317.1"/>
    </source>
</evidence>
<feature type="region of interest" description="Disordered" evidence="1">
    <location>
        <begin position="17"/>
        <end position="49"/>
    </location>
</feature>
<feature type="compositionally biased region" description="Polar residues" evidence="1">
    <location>
        <begin position="202"/>
        <end position="214"/>
    </location>
</feature>
<comment type="caution">
    <text evidence="2">The sequence shown here is derived from an EMBL/GenBank/DDBJ whole genome shotgun (WGS) entry which is preliminary data.</text>
</comment>
<protein>
    <recommendedName>
        <fullName evidence="4">MHC class I antigen</fullName>
    </recommendedName>
</protein>
<keyword evidence="3" id="KW-1185">Reference proteome</keyword>
<evidence type="ECO:0008006" key="4">
    <source>
        <dbReference type="Google" id="ProtNLM"/>
    </source>
</evidence>
<evidence type="ECO:0000313" key="3">
    <source>
        <dbReference type="Proteomes" id="UP001176940"/>
    </source>
</evidence>
<dbReference type="Proteomes" id="UP001176940">
    <property type="component" value="Unassembled WGS sequence"/>
</dbReference>
<accession>A0ABN9KM58</accession>
<proteinExistence type="predicted"/>
<name>A0ABN9KM58_9NEOB</name>
<reference evidence="2" key="1">
    <citation type="submission" date="2023-07" db="EMBL/GenBank/DDBJ databases">
        <authorList>
            <person name="Stuckert A."/>
        </authorList>
    </citation>
    <scope>NUCLEOTIDE SEQUENCE</scope>
</reference>
<organism evidence="2 3">
    <name type="scientific">Ranitomeya imitator</name>
    <name type="common">mimic poison frog</name>
    <dbReference type="NCBI Taxonomy" id="111125"/>
    <lineage>
        <taxon>Eukaryota</taxon>
        <taxon>Metazoa</taxon>
        <taxon>Chordata</taxon>
        <taxon>Craniata</taxon>
        <taxon>Vertebrata</taxon>
        <taxon>Euteleostomi</taxon>
        <taxon>Amphibia</taxon>
        <taxon>Batrachia</taxon>
        <taxon>Anura</taxon>
        <taxon>Neobatrachia</taxon>
        <taxon>Hyloidea</taxon>
        <taxon>Dendrobatidae</taxon>
        <taxon>Dendrobatinae</taxon>
        <taxon>Ranitomeya</taxon>
    </lineage>
</organism>
<evidence type="ECO:0000256" key="1">
    <source>
        <dbReference type="SAM" id="MobiDB-lite"/>
    </source>
</evidence>